<evidence type="ECO:0000256" key="2">
    <source>
        <dbReference type="ARBA" id="ARBA00023136"/>
    </source>
</evidence>
<dbReference type="PIRSF" id="PIRSF005690">
    <property type="entry name" value="GerBA"/>
    <property type="match status" value="1"/>
</dbReference>
<dbReference type="InterPro" id="IPR004995">
    <property type="entry name" value="Spore_Ger"/>
</dbReference>
<dbReference type="InterPro" id="IPR050768">
    <property type="entry name" value="UPF0353/GerABKA_families"/>
</dbReference>
<evidence type="ECO:0000256" key="3">
    <source>
        <dbReference type="SAM" id="MobiDB-lite"/>
    </source>
</evidence>
<dbReference type="Proteomes" id="UP001332192">
    <property type="component" value="Chromosome"/>
</dbReference>
<organism evidence="5 6">
    <name type="scientific">Carboxydichorda subterranea</name>
    <dbReference type="NCBI Taxonomy" id="3109565"/>
    <lineage>
        <taxon>Bacteria</taxon>
        <taxon>Bacillati</taxon>
        <taxon>Bacillota</taxon>
        <taxon>Limnochordia</taxon>
        <taxon>Limnochordales</taxon>
        <taxon>Geochordaceae</taxon>
        <taxon>Carboxydichorda</taxon>
    </lineage>
</organism>
<keyword evidence="4" id="KW-0812">Transmembrane</keyword>
<feature type="transmembrane region" description="Helical" evidence="4">
    <location>
        <begin position="467"/>
        <end position="490"/>
    </location>
</feature>
<keyword evidence="4" id="KW-1133">Transmembrane helix</keyword>
<feature type="transmembrane region" description="Helical" evidence="4">
    <location>
        <begin position="412"/>
        <end position="432"/>
    </location>
</feature>
<keyword evidence="6" id="KW-1185">Reference proteome</keyword>
<name>A0ABZ1BTS9_9FIRM</name>
<evidence type="ECO:0000313" key="5">
    <source>
        <dbReference type="EMBL" id="WRP16035.1"/>
    </source>
</evidence>
<dbReference type="PANTHER" id="PTHR22550">
    <property type="entry name" value="SPORE GERMINATION PROTEIN"/>
    <property type="match status" value="1"/>
</dbReference>
<proteinExistence type="inferred from homology"/>
<dbReference type="EMBL" id="CP141615">
    <property type="protein sequence ID" value="WRP16035.1"/>
    <property type="molecule type" value="Genomic_DNA"/>
</dbReference>
<dbReference type="RefSeq" id="WP_324715308.1">
    <property type="nucleotide sequence ID" value="NZ_CP141615.1"/>
</dbReference>
<dbReference type="Pfam" id="PF03323">
    <property type="entry name" value="GerA"/>
    <property type="match status" value="1"/>
</dbReference>
<dbReference type="PANTHER" id="PTHR22550:SF5">
    <property type="entry name" value="LEUCINE ZIPPER PROTEIN 4"/>
    <property type="match status" value="1"/>
</dbReference>
<accession>A0ABZ1BTS9</accession>
<feature type="transmembrane region" description="Helical" evidence="4">
    <location>
        <begin position="439"/>
        <end position="461"/>
    </location>
</feature>
<feature type="region of interest" description="Disordered" evidence="3">
    <location>
        <begin position="112"/>
        <end position="132"/>
    </location>
</feature>
<keyword evidence="2 4" id="KW-0472">Membrane</keyword>
<evidence type="ECO:0000313" key="6">
    <source>
        <dbReference type="Proteomes" id="UP001332192"/>
    </source>
</evidence>
<gene>
    <name evidence="5" type="ORF">U7230_07915</name>
</gene>
<feature type="transmembrane region" description="Helical" evidence="4">
    <location>
        <begin position="343"/>
        <end position="364"/>
    </location>
</feature>
<comment type="similarity">
    <text evidence="1">Belongs to the GerABKA family.</text>
</comment>
<reference evidence="5 6" key="1">
    <citation type="journal article" date="2024" name="Front. Microbiol.">
        <title>Novel thermophilic genera Geochorda gen. nov. and Carboxydochorda gen. nov. from the deep terrestrial subsurface reveal the ecophysiological diversity in the class Limnochordia.</title>
        <authorList>
            <person name="Karnachuk O.V."/>
            <person name="Lukina A.P."/>
            <person name="Avakyan M.R."/>
            <person name="Kadnikov V.V."/>
            <person name="Begmatov S."/>
            <person name="Beletsky A.V."/>
            <person name="Vlasova K.G."/>
            <person name="Novikov A.A."/>
            <person name="Shcherbakova V.A."/>
            <person name="Mardanov A.V."/>
            <person name="Ravin N.V."/>
        </authorList>
    </citation>
    <scope>NUCLEOTIDE SEQUENCE [LARGE SCALE GENOMIC DNA]</scope>
    <source>
        <strain evidence="5 6">L945</strain>
    </source>
</reference>
<protein>
    <submittedName>
        <fullName evidence="5">Spore germination protein</fullName>
    </submittedName>
</protein>
<evidence type="ECO:0000256" key="1">
    <source>
        <dbReference type="ARBA" id="ARBA00005278"/>
    </source>
</evidence>
<sequence length="550" mass="59042">MRDTGRTNALTWLLRWIRAAPGGPPFWGAPATRLPGGAPAAGSPTEPGIVQTVRARLAEPPDLVVRAVDRAPTDGAPSAAARYWVLFLDSMVDATAVAQHIVGPLLRSDGYGPAAGPASSTQGRAAPGGATPRASLPAVYVPAVTPVDGVDEATGRLLDGWTILVDPEERLWAADTAARPGRVVEEPDAESGVRVPREGFNEQIGSSMALIRSRLRHPGLRFEEKRVGSRTATRVALVYIEDLINPAILDTVRSRLGRIQIDGVLESGYIEEFIEDQPFSPFPQTLRTERPDVVVGNLLEGHFAILVDGSPFALVGPVVLTQLLGVSEDYYERAVLSVGMRGLRFLALIISLVLPGLYVALLTYHQELLPTHLFLSIAAAREGVPFPAIAEALIMEVQFEILREAGLRLPRVVGPAISIVGALVLGQAAISANLVSPAMVIVVAMTAIASFATPVFSLALAARVTRFVFTMSGALLGLFGMQAVAVLLLVHLCALRSFGVPYLAPVAPLHLQDWKDVGLRLPWWAMRRRPGWLMPKELMRSRLPRGDHGS</sequence>
<evidence type="ECO:0000256" key="4">
    <source>
        <dbReference type="SAM" id="Phobius"/>
    </source>
</evidence>
<feature type="compositionally biased region" description="Low complexity" evidence="3">
    <location>
        <begin position="123"/>
        <end position="132"/>
    </location>
</feature>